<dbReference type="Proteomes" id="UP000245708">
    <property type="component" value="Unassembled WGS sequence"/>
</dbReference>
<name>A0A316GP46_9RHOB</name>
<dbReference type="GO" id="GO:0005509">
    <property type="term" value="F:calcium ion binding"/>
    <property type="evidence" value="ECO:0007669"/>
    <property type="project" value="InterPro"/>
</dbReference>
<sequence>MLIRFPNRPTRSGRTTALAALILGLVGTGHAMGQAEALDTDGDGFVSYTEALVAMPEMTEAEFLALDTNGDGVLDADEIAAAQDAGLIPAD</sequence>
<keyword evidence="1" id="KW-0732">Signal</keyword>
<evidence type="ECO:0000313" key="4">
    <source>
        <dbReference type="Proteomes" id="UP000245708"/>
    </source>
</evidence>
<feature type="signal peptide" evidence="1">
    <location>
        <begin position="1"/>
        <end position="31"/>
    </location>
</feature>
<proteinExistence type="predicted"/>
<dbReference type="InterPro" id="IPR018247">
    <property type="entry name" value="EF_Hand_1_Ca_BS"/>
</dbReference>
<dbReference type="AlphaFoldDB" id="A0A316GP46"/>
<dbReference type="InterPro" id="IPR011992">
    <property type="entry name" value="EF-hand-dom_pair"/>
</dbReference>
<dbReference type="SUPFAM" id="SSF47473">
    <property type="entry name" value="EF-hand"/>
    <property type="match status" value="1"/>
</dbReference>
<evidence type="ECO:0000259" key="2">
    <source>
        <dbReference type="Pfam" id="PF13202"/>
    </source>
</evidence>
<dbReference type="InterPro" id="IPR002048">
    <property type="entry name" value="EF_hand_dom"/>
</dbReference>
<evidence type="ECO:0000256" key="1">
    <source>
        <dbReference type="SAM" id="SignalP"/>
    </source>
</evidence>
<keyword evidence="4" id="KW-1185">Reference proteome</keyword>
<dbReference type="Gene3D" id="1.10.238.10">
    <property type="entry name" value="EF-hand"/>
    <property type="match status" value="1"/>
</dbReference>
<feature type="domain" description="EF-hand" evidence="2">
    <location>
        <begin position="62"/>
        <end position="79"/>
    </location>
</feature>
<gene>
    <name evidence="3" type="ORF">C7455_101842</name>
</gene>
<protein>
    <submittedName>
        <fullName evidence="3">EF hand domain-containing protein</fullName>
    </submittedName>
</protein>
<dbReference type="PROSITE" id="PS00018">
    <property type="entry name" value="EF_HAND_1"/>
    <property type="match status" value="1"/>
</dbReference>
<dbReference type="EMBL" id="QGGW01000001">
    <property type="protein sequence ID" value="PWK62805.1"/>
    <property type="molecule type" value="Genomic_DNA"/>
</dbReference>
<accession>A0A316GP46</accession>
<evidence type="ECO:0000313" key="3">
    <source>
        <dbReference type="EMBL" id="PWK62805.1"/>
    </source>
</evidence>
<feature type="domain" description="EF-hand" evidence="2">
    <location>
        <begin position="37"/>
        <end position="50"/>
    </location>
</feature>
<comment type="caution">
    <text evidence="3">The sequence shown here is derived from an EMBL/GenBank/DDBJ whole genome shotgun (WGS) entry which is preliminary data.</text>
</comment>
<organism evidence="3 4">
    <name type="scientific">Roseicyclus mahoneyensis</name>
    <dbReference type="NCBI Taxonomy" id="164332"/>
    <lineage>
        <taxon>Bacteria</taxon>
        <taxon>Pseudomonadati</taxon>
        <taxon>Pseudomonadota</taxon>
        <taxon>Alphaproteobacteria</taxon>
        <taxon>Rhodobacterales</taxon>
        <taxon>Roseobacteraceae</taxon>
        <taxon>Roseicyclus</taxon>
    </lineage>
</organism>
<reference evidence="3 4" key="1">
    <citation type="submission" date="2018-05" db="EMBL/GenBank/DDBJ databases">
        <title>Genomic Encyclopedia of Type Strains, Phase IV (KMG-IV): sequencing the most valuable type-strain genomes for metagenomic binning, comparative biology and taxonomic classification.</title>
        <authorList>
            <person name="Goeker M."/>
        </authorList>
    </citation>
    <scope>NUCLEOTIDE SEQUENCE [LARGE SCALE GENOMIC DNA]</scope>
    <source>
        <strain evidence="3 4">DSM 16097</strain>
    </source>
</reference>
<dbReference type="Pfam" id="PF13202">
    <property type="entry name" value="EF-hand_5"/>
    <property type="match status" value="2"/>
</dbReference>
<dbReference type="RefSeq" id="WP_245904205.1">
    <property type="nucleotide sequence ID" value="NZ_QGGW01000001.1"/>
</dbReference>
<feature type="chain" id="PRO_5016395950" evidence="1">
    <location>
        <begin position="32"/>
        <end position="91"/>
    </location>
</feature>